<dbReference type="RefSeq" id="WP_025350977.1">
    <property type="nucleotide sequence ID" value="NZ_CP006850.1"/>
</dbReference>
<accession>W5TQQ9</accession>
<reference evidence="1 2" key="1">
    <citation type="journal article" date="2014" name="Appl. Environ. Microbiol.">
        <title>Insights into the Microbial Degradation of Rubber and Gutta-Percha by Analysis of the Complete Genome of Nocardia nova SH22a.</title>
        <authorList>
            <person name="Luo Q."/>
            <person name="Hiessl S."/>
            <person name="Poehlein A."/>
            <person name="Daniel R."/>
            <person name="Steinbuchel A."/>
        </authorList>
    </citation>
    <scope>NUCLEOTIDE SEQUENCE [LARGE SCALE GENOMIC DNA]</scope>
    <source>
        <strain evidence="1">SH22a</strain>
    </source>
</reference>
<dbReference type="KEGG" id="nno:NONO_c47970"/>
<keyword evidence="2" id="KW-1185">Reference proteome</keyword>
<dbReference type="AlphaFoldDB" id="W5TQQ9"/>
<organism evidence="1 2">
    <name type="scientific">Nocardia nova SH22a</name>
    <dbReference type="NCBI Taxonomy" id="1415166"/>
    <lineage>
        <taxon>Bacteria</taxon>
        <taxon>Bacillati</taxon>
        <taxon>Actinomycetota</taxon>
        <taxon>Actinomycetes</taxon>
        <taxon>Mycobacteriales</taxon>
        <taxon>Nocardiaceae</taxon>
        <taxon>Nocardia</taxon>
    </lineage>
</organism>
<evidence type="ECO:0000313" key="2">
    <source>
        <dbReference type="Proteomes" id="UP000019150"/>
    </source>
</evidence>
<sequence length="248" mass="26236">MNLPASSIHPPTPLRTDQHVPDVADLTWTGPVLAAVRAGLVSYLTAAAEFPAPPRDSESDIDAGLCRALAAVVAGTEGADWKSTVAAAATDWRTRDIALDPVLCGYRRRIRDALVFVGRRMDFDDSQAGGELGAALFTAVARVTAYIYLAPLLAHPDLPGALQRALDRVGSRDGRRCPAPILTEAAEERLRLVRTVSTVDVTTLSRLSIAHIAPVVDELVLADAAMLPRGDRPRTAVVPPARAGSAAV</sequence>
<name>W5TQQ9_9NOCA</name>
<proteinExistence type="predicted"/>
<gene>
    <name evidence="1" type="ORF">NONO_c47970</name>
</gene>
<dbReference type="Proteomes" id="UP000019150">
    <property type="component" value="Chromosome"/>
</dbReference>
<dbReference type="EMBL" id="CP006850">
    <property type="protein sequence ID" value="AHH19581.1"/>
    <property type="molecule type" value="Genomic_DNA"/>
</dbReference>
<evidence type="ECO:0000313" key="1">
    <source>
        <dbReference type="EMBL" id="AHH19581.1"/>
    </source>
</evidence>
<protein>
    <submittedName>
        <fullName evidence="1">Uncharacterized protein</fullName>
    </submittedName>
</protein>
<dbReference type="HOGENOM" id="CLU_1119267_0_0_11"/>
<dbReference type="PATRIC" id="fig|1415166.3.peg.4940"/>